<organism evidence="3 4">
    <name type="scientific">Helicoverpa armigera</name>
    <name type="common">Cotton bollworm</name>
    <name type="synonym">Heliothis armigera</name>
    <dbReference type="NCBI Taxonomy" id="29058"/>
    <lineage>
        <taxon>Eukaryota</taxon>
        <taxon>Metazoa</taxon>
        <taxon>Ecdysozoa</taxon>
        <taxon>Arthropoda</taxon>
        <taxon>Hexapoda</taxon>
        <taxon>Insecta</taxon>
        <taxon>Pterygota</taxon>
        <taxon>Neoptera</taxon>
        <taxon>Endopterygota</taxon>
        <taxon>Lepidoptera</taxon>
        <taxon>Glossata</taxon>
        <taxon>Ditrysia</taxon>
        <taxon>Noctuoidea</taxon>
        <taxon>Noctuidae</taxon>
        <taxon>Heliothinae</taxon>
        <taxon>Helicoverpa</taxon>
    </lineage>
</organism>
<keyword evidence="4" id="KW-1185">Reference proteome</keyword>
<keyword evidence="2" id="KW-1133">Transmembrane helix</keyword>
<evidence type="ECO:0000256" key="1">
    <source>
        <dbReference type="SAM" id="MobiDB-lite"/>
    </source>
</evidence>
<keyword evidence="2" id="KW-0472">Membrane</keyword>
<feature type="compositionally biased region" description="Basic and acidic residues" evidence="1">
    <location>
        <begin position="135"/>
        <end position="144"/>
    </location>
</feature>
<name>A0A2W1BAT3_HELAM</name>
<evidence type="ECO:0000313" key="3">
    <source>
        <dbReference type="EMBL" id="PZC71711.1"/>
    </source>
</evidence>
<proteinExistence type="predicted"/>
<evidence type="ECO:0000256" key="2">
    <source>
        <dbReference type="SAM" id="Phobius"/>
    </source>
</evidence>
<feature type="region of interest" description="Disordered" evidence="1">
    <location>
        <begin position="122"/>
        <end position="144"/>
    </location>
</feature>
<dbReference type="Proteomes" id="UP000249218">
    <property type="component" value="Unassembled WGS sequence"/>
</dbReference>
<dbReference type="AlphaFoldDB" id="A0A2W1BAT3"/>
<keyword evidence="2" id="KW-0812">Transmembrane</keyword>
<gene>
    <name evidence="3" type="primary">HaOG212596</name>
    <name evidence="3" type="ORF">B5X24_HaOG212596</name>
</gene>
<dbReference type="OrthoDB" id="28045at2759"/>
<feature type="transmembrane region" description="Helical" evidence="2">
    <location>
        <begin position="20"/>
        <end position="39"/>
    </location>
</feature>
<evidence type="ECO:0000313" key="4">
    <source>
        <dbReference type="Proteomes" id="UP000249218"/>
    </source>
</evidence>
<accession>A0A2W1BAT3</accession>
<protein>
    <submittedName>
        <fullName evidence="3">Uncharacterized protein</fullName>
    </submittedName>
</protein>
<reference evidence="3 4" key="1">
    <citation type="journal article" date="2017" name="BMC Biol.">
        <title>Genomic innovations, transcriptional plasticity and gene loss underlying the evolution and divergence of two highly polyphagous and invasive Helicoverpa pest species.</title>
        <authorList>
            <person name="Pearce S.L."/>
            <person name="Clarke D.F."/>
            <person name="East P.D."/>
            <person name="Elfekih S."/>
            <person name="Gordon K.H."/>
            <person name="Jermiin L.S."/>
            <person name="McGaughran A."/>
            <person name="Oakeshott J.G."/>
            <person name="Papanikolaou A."/>
            <person name="Perera O.P."/>
            <person name="Rane R.V."/>
            <person name="Richards S."/>
            <person name="Tay W.T."/>
            <person name="Walsh T.K."/>
            <person name="Anderson A."/>
            <person name="Anderson C.J."/>
            <person name="Asgari S."/>
            <person name="Board P.G."/>
            <person name="Bretschneider A."/>
            <person name="Campbell P.M."/>
            <person name="Chertemps T."/>
            <person name="Christeller J.T."/>
            <person name="Coppin C.W."/>
            <person name="Downes S.J."/>
            <person name="Duan G."/>
            <person name="Farnsworth C.A."/>
            <person name="Good R.T."/>
            <person name="Han L.B."/>
            <person name="Han Y.C."/>
            <person name="Hatje K."/>
            <person name="Horne I."/>
            <person name="Huang Y.P."/>
            <person name="Hughes D.S."/>
            <person name="Jacquin-Joly E."/>
            <person name="James W."/>
            <person name="Jhangiani S."/>
            <person name="Kollmar M."/>
            <person name="Kuwar S.S."/>
            <person name="Li S."/>
            <person name="Liu N.Y."/>
            <person name="Maibeche M.T."/>
            <person name="Miller J.R."/>
            <person name="Montagne N."/>
            <person name="Perry T."/>
            <person name="Qu J."/>
            <person name="Song S.V."/>
            <person name="Sutton G.G."/>
            <person name="Vogel H."/>
            <person name="Walenz B.P."/>
            <person name="Xu W."/>
            <person name="Zhang H.J."/>
            <person name="Zou Z."/>
            <person name="Batterham P."/>
            <person name="Edwards O.R."/>
            <person name="Feyereisen R."/>
            <person name="Gibbs R.A."/>
            <person name="Heckel D.G."/>
            <person name="McGrath A."/>
            <person name="Robin C."/>
            <person name="Scherer S.E."/>
            <person name="Worley K.C."/>
            <person name="Wu Y.D."/>
        </authorList>
    </citation>
    <scope>NUCLEOTIDE SEQUENCE [LARGE SCALE GENOMIC DNA]</scope>
    <source>
        <strain evidence="3">Harm_GR_Male_#8</strain>
        <tissue evidence="3">Whole organism</tissue>
    </source>
</reference>
<dbReference type="EMBL" id="KZ150264">
    <property type="protein sequence ID" value="PZC71711.1"/>
    <property type="molecule type" value="Genomic_DNA"/>
</dbReference>
<sequence>MRRRGGKSKLSATLKIYEQYLKIVFVYLGSSTAFPGLVFPDYVRLAAPSADKYALWQDVCKVVTDALEASSMPWQCGGSLGRSTSSAGERHSVAYESPALPRRADTFAGFDANRHRGVTLRMSTDTPTEGGEPEAEPKLPEATDRPELSGEAVLKLQHAIYTLTCIVWQQMTTIHRCAKK</sequence>